<dbReference type="SUPFAM" id="SSF53649">
    <property type="entry name" value="Alkaline phosphatase-like"/>
    <property type="match status" value="1"/>
</dbReference>
<reference evidence="1" key="1">
    <citation type="submission" date="2022-09" db="EMBL/GenBank/DDBJ databases">
        <title>Maribacter litopenaei sp. nov., isolated from the intestinal tract of the Pacific White Shrimp, Litopenaeus vannamei.</title>
        <authorList>
            <person name="Kim S.Y."/>
            <person name="Hwang C.Y."/>
        </authorList>
    </citation>
    <scope>NUCLEOTIDE SEQUENCE</scope>
    <source>
        <strain evidence="1">HL-LV01</strain>
    </source>
</reference>
<proteinExistence type="predicted"/>
<dbReference type="InterPro" id="IPR017850">
    <property type="entry name" value="Alkaline_phosphatase_core_sf"/>
</dbReference>
<evidence type="ECO:0000313" key="1">
    <source>
        <dbReference type="EMBL" id="UWX54249.1"/>
    </source>
</evidence>
<gene>
    <name evidence="1" type="ORF">NYZ99_14975</name>
</gene>
<name>A0ABY5Y6E0_9FLAO</name>
<organism evidence="1 2">
    <name type="scientific">Maribacter litopenaei</name>
    <dbReference type="NCBI Taxonomy" id="2976127"/>
    <lineage>
        <taxon>Bacteria</taxon>
        <taxon>Pseudomonadati</taxon>
        <taxon>Bacteroidota</taxon>
        <taxon>Flavobacteriia</taxon>
        <taxon>Flavobacteriales</taxon>
        <taxon>Flavobacteriaceae</taxon>
        <taxon>Maribacter</taxon>
    </lineage>
</organism>
<dbReference type="RefSeq" id="WP_260572035.1">
    <property type="nucleotide sequence ID" value="NZ_CP104205.1"/>
</dbReference>
<evidence type="ECO:0000313" key="2">
    <source>
        <dbReference type="Proteomes" id="UP001059209"/>
    </source>
</evidence>
<dbReference type="EMBL" id="CP104205">
    <property type="protein sequence ID" value="UWX54249.1"/>
    <property type="molecule type" value="Genomic_DNA"/>
</dbReference>
<dbReference type="Gene3D" id="3.30.1360.150">
    <property type="match status" value="1"/>
</dbReference>
<sequence>MDIKEVQEDIAKEFLNYDYIDRVYTGYQMWQNSYTSVYPIFCKTGITKKDLGDVLLVLKPGTISYSKTGFTHGSPQIYDTHAPLLFFGKGIKKGSTVERTEIPDIAPTISALLGIAFPSGTTGKPISKVLE</sequence>
<evidence type="ECO:0008006" key="3">
    <source>
        <dbReference type="Google" id="ProtNLM"/>
    </source>
</evidence>
<protein>
    <recommendedName>
        <fullName evidence="3">Type I phosphodiesterase / nucleotide pyrophosphatase</fullName>
    </recommendedName>
</protein>
<dbReference type="Gene3D" id="3.40.720.10">
    <property type="entry name" value="Alkaline Phosphatase, subunit A"/>
    <property type="match status" value="1"/>
</dbReference>
<accession>A0ABY5Y6E0</accession>
<dbReference type="Proteomes" id="UP001059209">
    <property type="component" value="Chromosome"/>
</dbReference>
<keyword evidence="2" id="KW-1185">Reference proteome</keyword>